<organism evidence="2 3">
    <name type="scientific">Streptomyces exfoliatus</name>
    <name type="common">Streptomyces hydrogenans</name>
    <dbReference type="NCBI Taxonomy" id="1905"/>
    <lineage>
        <taxon>Bacteria</taxon>
        <taxon>Bacillati</taxon>
        <taxon>Actinomycetota</taxon>
        <taxon>Actinomycetes</taxon>
        <taxon>Kitasatosporales</taxon>
        <taxon>Streptomycetaceae</taxon>
        <taxon>Streptomyces</taxon>
    </lineage>
</organism>
<gene>
    <name evidence="2" type="ORF">AB0A76_31820</name>
</gene>
<protein>
    <submittedName>
        <fullName evidence="2">Uncharacterized protein</fullName>
    </submittedName>
</protein>
<evidence type="ECO:0000313" key="3">
    <source>
        <dbReference type="Proteomes" id="UP001551210"/>
    </source>
</evidence>
<feature type="region of interest" description="Disordered" evidence="1">
    <location>
        <begin position="118"/>
        <end position="171"/>
    </location>
</feature>
<accession>A0ABV3D5I2</accession>
<keyword evidence="3" id="KW-1185">Reference proteome</keyword>
<name>A0ABV3D5I2_STREX</name>
<evidence type="ECO:0000313" key="2">
    <source>
        <dbReference type="EMBL" id="MEU7297732.1"/>
    </source>
</evidence>
<proteinExistence type="predicted"/>
<feature type="compositionally biased region" description="Low complexity" evidence="1">
    <location>
        <begin position="122"/>
        <end position="141"/>
    </location>
</feature>
<dbReference type="Proteomes" id="UP001551210">
    <property type="component" value="Unassembled WGS sequence"/>
</dbReference>
<comment type="caution">
    <text evidence="2">The sequence shown here is derived from an EMBL/GenBank/DDBJ whole genome shotgun (WGS) entry which is preliminary data.</text>
</comment>
<reference evidence="2 3" key="1">
    <citation type="submission" date="2024-06" db="EMBL/GenBank/DDBJ databases">
        <title>The Natural Products Discovery Center: Release of the First 8490 Sequenced Strains for Exploring Actinobacteria Biosynthetic Diversity.</title>
        <authorList>
            <person name="Kalkreuter E."/>
            <person name="Kautsar S.A."/>
            <person name="Yang D."/>
            <person name="Bader C.D."/>
            <person name="Teijaro C.N."/>
            <person name="Fluegel L."/>
            <person name="Davis C.M."/>
            <person name="Simpson J.R."/>
            <person name="Lauterbach L."/>
            <person name="Steele A.D."/>
            <person name="Gui C."/>
            <person name="Meng S."/>
            <person name="Li G."/>
            <person name="Viehrig K."/>
            <person name="Ye F."/>
            <person name="Su P."/>
            <person name="Kiefer A.F."/>
            <person name="Nichols A."/>
            <person name="Cepeda A.J."/>
            <person name="Yan W."/>
            <person name="Fan B."/>
            <person name="Jiang Y."/>
            <person name="Adhikari A."/>
            <person name="Zheng C.-J."/>
            <person name="Schuster L."/>
            <person name="Cowan T.M."/>
            <person name="Smanski M.J."/>
            <person name="Chevrette M.G."/>
            <person name="De Carvalho L.P.S."/>
            <person name="Shen B."/>
        </authorList>
    </citation>
    <scope>NUCLEOTIDE SEQUENCE [LARGE SCALE GENOMIC DNA]</scope>
    <source>
        <strain evidence="2 3">NPDC045705</strain>
    </source>
</reference>
<feature type="compositionally biased region" description="Basic and acidic residues" evidence="1">
    <location>
        <begin position="146"/>
        <end position="155"/>
    </location>
</feature>
<evidence type="ECO:0000256" key="1">
    <source>
        <dbReference type="SAM" id="MobiDB-lite"/>
    </source>
</evidence>
<dbReference type="EMBL" id="JBEZAM010000077">
    <property type="protein sequence ID" value="MEU7297732.1"/>
    <property type="molecule type" value="Genomic_DNA"/>
</dbReference>
<feature type="non-terminal residue" evidence="2">
    <location>
        <position position="171"/>
    </location>
</feature>
<sequence length="171" mass="18848">MDKDSTVIYRHFNAPSRAFTQFSNELIRHPRLSSDSVRLLTWQLSLPQGALESLSTSAQRARIGGCAFTRAKRQLKEEGFVHERRIQVARGRWITQQLVSNTPLTSDQAVKLLSRIPAPTCTDPVTPQVTPSTPTPAAGHPTTPPTDRHPDKDPGEDTSNLPDETADVADT</sequence>